<proteinExistence type="predicted"/>
<evidence type="ECO:0000313" key="1">
    <source>
        <dbReference type="EMBL" id="KXZ45444.1"/>
    </source>
</evidence>
<dbReference type="InterPro" id="IPR013320">
    <property type="entry name" value="ConA-like_dom_sf"/>
</dbReference>
<protein>
    <recommendedName>
        <fullName evidence="3">LamG-like jellyroll fold domain-containing protein</fullName>
    </recommendedName>
</protein>
<dbReference type="EMBL" id="LSYV01000055">
    <property type="protein sequence ID" value="KXZ45444.1"/>
    <property type="molecule type" value="Genomic_DNA"/>
</dbReference>
<keyword evidence="2" id="KW-1185">Reference proteome</keyword>
<dbReference type="Pfam" id="PF13385">
    <property type="entry name" value="Laminin_G_3"/>
    <property type="match status" value="1"/>
</dbReference>
<evidence type="ECO:0008006" key="3">
    <source>
        <dbReference type="Google" id="ProtNLM"/>
    </source>
</evidence>
<dbReference type="OrthoDB" id="507248at2759"/>
<organism evidence="1 2">
    <name type="scientific">Gonium pectorale</name>
    <name type="common">Green alga</name>
    <dbReference type="NCBI Taxonomy" id="33097"/>
    <lineage>
        <taxon>Eukaryota</taxon>
        <taxon>Viridiplantae</taxon>
        <taxon>Chlorophyta</taxon>
        <taxon>core chlorophytes</taxon>
        <taxon>Chlorophyceae</taxon>
        <taxon>CS clade</taxon>
        <taxon>Chlamydomonadales</taxon>
        <taxon>Volvocaceae</taxon>
        <taxon>Gonium</taxon>
    </lineage>
</organism>
<dbReference type="AlphaFoldDB" id="A0A150G6I4"/>
<gene>
    <name evidence="1" type="ORF">GPECTOR_54g185</name>
</gene>
<dbReference type="Gene3D" id="2.60.120.200">
    <property type="match status" value="1"/>
</dbReference>
<evidence type="ECO:0000313" key="2">
    <source>
        <dbReference type="Proteomes" id="UP000075714"/>
    </source>
</evidence>
<accession>A0A150G6I4</accession>
<sequence length="848" mass="89607">MTWLDASAAPVVGAWTHALCTYDPAAKSLSLYRNGTLVASQPYPFFTDGLFNHGDSQPLGLGNIAGLTSNLSRYASAGSSFNGTLDEVALWGRALSAVEAAAVAAADAPLRPQTAADGAVLVSSLLERPAELGDGREVDWTAAGADPDAAFRVEVSTDRGRTWCAVTRGSNFTDDIHGGAPGGACFFPTVTLKVRVSWLADATLTSLTVRAHRQAPLLPARPAVAVGINLDTPSYYSRLLPFADAFQFCGASGWGWVRSGTDANGWPLEIDPALDAAGGFWVPGRNILLQDNGGTYPAGTYTIMVAGSGSVQLSGDGGRLTLTAPFIVNYTVASPTNTGMYLYMASSLAADPIKRVHVWLPGTAPPSLPPLPQPGSIPPASYFNPAFLYQLRSAGLKRLRFMDWGRTNNNNVAKWADRTTPASASQVGGRTRRIAIASVSCAVPPEHAAPAAAFLYEPLRVHVTTWGPHGLVTGNRVALSGTDGAMWVSHSPGAAATAYGHSTASDAEQPVLVTGPDSFVVSLATWGTPSTASIVNCTSSSTGYVTLRQSSGLSWEVMIGLANALGADAWLCVPHLADDDYVAQLAALTRDKLNGKLYLEYSNEVWNWMFDQTSYAFRMGALQLGSAAGDRHLTYAAHRSVQIFDIFDQVYAAGGVSARGKVVRVIAVQQGSGSVQLSRVRAMSGSGPLKADALAIAPYFGPNNDAVYPGHTTISVDEILDMSLADIAVTRRQVVREAAALARSYGIVLTAYEGGQHMGGAGGSCPGGCENVDALQAKFREANRSPRMRALYDRYLRTWAAEAGDVGGPFMAFSFMSGYSKWGSWGALEYMNRTAADSPKWAGLLPYF</sequence>
<reference evidence="2" key="1">
    <citation type="journal article" date="2016" name="Nat. Commun.">
        <title>The Gonium pectorale genome demonstrates co-option of cell cycle regulation during the evolution of multicellularity.</title>
        <authorList>
            <person name="Hanschen E.R."/>
            <person name="Marriage T.N."/>
            <person name="Ferris P.J."/>
            <person name="Hamaji T."/>
            <person name="Toyoda A."/>
            <person name="Fujiyama A."/>
            <person name="Neme R."/>
            <person name="Noguchi H."/>
            <person name="Minakuchi Y."/>
            <person name="Suzuki M."/>
            <person name="Kawai-Toyooka H."/>
            <person name="Smith D.R."/>
            <person name="Sparks H."/>
            <person name="Anderson J."/>
            <person name="Bakaric R."/>
            <person name="Luria V."/>
            <person name="Karger A."/>
            <person name="Kirschner M.W."/>
            <person name="Durand P.M."/>
            <person name="Michod R.E."/>
            <person name="Nozaki H."/>
            <person name="Olson B.J."/>
        </authorList>
    </citation>
    <scope>NUCLEOTIDE SEQUENCE [LARGE SCALE GENOMIC DNA]</scope>
    <source>
        <strain evidence="2">NIES-2863</strain>
    </source>
</reference>
<comment type="caution">
    <text evidence="1">The sequence shown here is derived from an EMBL/GenBank/DDBJ whole genome shotgun (WGS) entry which is preliminary data.</text>
</comment>
<name>A0A150G6I4_GONPE</name>
<dbReference type="Proteomes" id="UP000075714">
    <property type="component" value="Unassembled WGS sequence"/>
</dbReference>
<dbReference type="SUPFAM" id="SSF49899">
    <property type="entry name" value="Concanavalin A-like lectins/glucanases"/>
    <property type="match status" value="1"/>
</dbReference>